<dbReference type="Gene3D" id="1.10.260.40">
    <property type="entry name" value="lambda repressor-like DNA-binding domains"/>
    <property type="match status" value="1"/>
</dbReference>
<evidence type="ECO:0000259" key="1">
    <source>
        <dbReference type="PROSITE" id="PS50943"/>
    </source>
</evidence>
<keyword evidence="3" id="KW-1185">Reference proteome</keyword>
<evidence type="ECO:0000313" key="3">
    <source>
        <dbReference type="Proteomes" id="UP000316770"/>
    </source>
</evidence>
<dbReference type="PROSITE" id="PS50943">
    <property type="entry name" value="HTH_CROC1"/>
    <property type="match status" value="1"/>
</dbReference>
<dbReference type="SUPFAM" id="SSF47413">
    <property type="entry name" value="lambda repressor-like DNA-binding domains"/>
    <property type="match status" value="1"/>
</dbReference>
<dbReference type="SMART" id="SM00530">
    <property type="entry name" value="HTH_XRE"/>
    <property type="match status" value="1"/>
</dbReference>
<dbReference type="EMBL" id="CP036318">
    <property type="protein sequence ID" value="QDV57208.1"/>
    <property type="molecule type" value="Genomic_DNA"/>
</dbReference>
<dbReference type="CDD" id="cd00093">
    <property type="entry name" value="HTH_XRE"/>
    <property type="match status" value="1"/>
</dbReference>
<organism evidence="2 3">
    <name type="scientific">Rosistilla oblonga</name>
    <dbReference type="NCBI Taxonomy" id="2527990"/>
    <lineage>
        <taxon>Bacteria</taxon>
        <taxon>Pseudomonadati</taxon>
        <taxon>Planctomycetota</taxon>
        <taxon>Planctomycetia</taxon>
        <taxon>Pirellulales</taxon>
        <taxon>Pirellulaceae</taxon>
        <taxon>Rosistilla</taxon>
    </lineage>
</organism>
<protein>
    <submittedName>
        <fullName evidence="2">HTH-type transcriptional repressor RghR</fullName>
    </submittedName>
</protein>
<name>A0A518IVT8_9BACT</name>
<dbReference type="Pfam" id="PF01381">
    <property type="entry name" value="HTH_3"/>
    <property type="match status" value="1"/>
</dbReference>
<dbReference type="AlphaFoldDB" id="A0A518IVT8"/>
<dbReference type="GO" id="GO:0003677">
    <property type="term" value="F:DNA binding"/>
    <property type="evidence" value="ECO:0007669"/>
    <property type="project" value="InterPro"/>
</dbReference>
<proteinExistence type="predicted"/>
<evidence type="ECO:0000313" key="2">
    <source>
        <dbReference type="EMBL" id="QDV57208.1"/>
    </source>
</evidence>
<dbReference type="InterPro" id="IPR010982">
    <property type="entry name" value="Lambda_DNA-bd_dom_sf"/>
</dbReference>
<dbReference type="InterPro" id="IPR001387">
    <property type="entry name" value="Cro/C1-type_HTH"/>
</dbReference>
<reference evidence="2 3" key="1">
    <citation type="submission" date="2019-02" db="EMBL/GenBank/DDBJ databases">
        <title>Deep-cultivation of Planctomycetes and their phenomic and genomic characterization uncovers novel biology.</title>
        <authorList>
            <person name="Wiegand S."/>
            <person name="Jogler M."/>
            <person name="Boedeker C."/>
            <person name="Pinto D."/>
            <person name="Vollmers J."/>
            <person name="Rivas-Marin E."/>
            <person name="Kohn T."/>
            <person name="Peeters S.H."/>
            <person name="Heuer A."/>
            <person name="Rast P."/>
            <person name="Oberbeckmann S."/>
            <person name="Bunk B."/>
            <person name="Jeske O."/>
            <person name="Meyerdierks A."/>
            <person name="Storesund J.E."/>
            <person name="Kallscheuer N."/>
            <person name="Luecker S."/>
            <person name="Lage O.M."/>
            <person name="Pohl T."/>
            <person name="Merkel B.J."/>
            <person name="Hornburger P."/>
            <person name="Mueller R.-W."/>
            <person name="Bruemmer F."/>
            <person name="Labrenz M."/>
            <person name="Spormann A.M."/>
            <person name="Op den Camp H."/>
            <person name="Overmann J."/>
            <person name="Amann R."/>
            <person name="Jetten M.S.M."/>
            <person name="Mascher T."/>
            <person name="Medema M.H."/>
            <person name="Devos D.P."/>
            <person name="Kaster A.-K."/>
            <person name="Ovreas L."/>
            <person name="Rohde M."/>
            <person name="Galperin M.Y."/>
            <person name="Jogler C."/>
        </authorList>
    </citation>
    <scope>NUCLEOTIDE SEQUENCE [LARGE SCALE GENOMIC DNA]</scope>
    <source>
        <strain evidence="2 3">Mal33</strain>
    </source>
</reference>
<sequence>MNAFGEKIRELRKAKGLSLRTLAPMVGVGYSYLSKVENSKLDFGDSPSEALIHRLAETLEGDEEELLLMAGRIPESICRRILDQPEVFRALAKCDDATLKDVAESVRSETANRGVRPR</sequence>
<accession>A0A518IVT8</accession>
<feature type="domain" description="HTH cro/C1-type" evidence="1">
    <location>
        <begin position="8"/>
        <end position="66"/>
    </location>
</feature>
<gene>
    <name evidence="2" type="primary">rghR_3</name>
    <name evidence="2" type="ORF">Mal33_32120</name>
</gene>
<dbReference type="Proteomes" id="UP000316770">
    <property type="component" value="Chromosome"/>
</dbReference>